<dbReference type="InterPro" id="IPR038576">
    <property type="entry name" value="Methyltransf_Zn-bd_dom_put_sf"/>
</dbReference>
<evidence type="ECO:0000313" key="3">
    <source>
        <dbReference type="EMBL" id="MBI6630265.1"/>
    </source>
</evidence>
<proteinExistence type="predicted"/>
<evidence type="ECO:0000256" key="1">
    <source>
        <dbReference type="ARBA" id="ARBA00022679"/>
    </source>
</evidence>
<dbReference type="GO" id="GO:0008168">
    <property type="term" value="F:methyltransferase activity"/>
    <property type="evidence" value="ECO:0007669"/>
    <property type="project" value="UniProtKB-KW"/>
</dbReference>
<evidence type="ECO:0000259" key="2">
    <source>
        <dbReference type="Pfam" id="PF08484"/>
    </source>
</evidence>
<dbReference type="Pfam" id="PF08484">
    <property type="entry name" value="Methyltransf_14"/>
    <property type="match status" value="1"/>
</dbReference>
<keyword evidence="4" id="KW-1185">Reference proteome</keyword>
<protein>
    <submittedName>
        <fullName evidence="3">Methyltransferase domain-containing protein</fullName>
    </submittedName>
</protein>
<dbReference type="Pfam" id="PF13489">
    <property type="entry name" value="Methyltransf_23"/>
    <property type="match status" value="1"/>
</dbReference>
<dbReference type="InterPro" id="IPR013691">
    <property type="entry name" value="MeTrfase_14"/>
</dbReference>
<evidence type="ECO:0000313" key="4">
    <source>
        <dbReference type="Proteomes" id="UP000613255"/>
    </source>
</evidence>
<organism evidence="3 4">
    <name type="scientific">Pontibaca salina</name>
    <dbReference type="NCBI Taxonomy" id="2795731"/>
    <lineage>
        <taxon>Bacteria</taxon>
        <taxon>Pseudomonadati</taxon>
        <taxon>Pseudomonadota</taxon>
        <taxon>Alphaproteobacteria</taxon>
        <taxon>Rhodobacterales</taxon>
        <taxon>Roseobacteraceae</taxon>
        <taxon>Pontibaca</taxon>
    </lineage>
</organism>
<dbReference type="InterPro" id="IPR029063">
    <property type="entry name" value="SAM-dependent_MTases_sf"/>
</dbReference>
<feature type="domain" description="C-methyltransferase" evidence="2">
    <location>
        <begin position="282"/>
        <end position="376"/>
    </location>
</feature>
<dbReference type="EMBL" id="JAEIJD010000007">
    <property type="protein sequence ID" value="MBI6630265.1"/>
    <property type="molecule type" value="Genomic_DNA"/>
</dbReference>
<name>A0A934M0R0_9RHOB</name>
<dbReference type="Gene3D" id="6.20.50.110">
    <property type="entry name" value="Methyltransferase, zinc-binding domain"/>
    <property type="match status" value="1"/>
</dbReference>
<dbReference type="CDD" id="cd02440">
    <property type="entry name" value="AdoMet_MTases"/>
    <property type="match status" value="1"/>
</dbReference>
<dbReference type="PANTHER" id="PTHR43861:SF3">
    <property type="entry name" value="PUTATIVE (AFU_ORTHOLOGUE AFUA_2G14390)-RELATED"/>
    <property type="match status" value="1"/>
</dbReference>
<accession>A0A934M0R0</accession>
<dbReference type="GO" id="GO:0032259">
    <property type="term" value="P:methylation"/>
    <property type="evidence" value="ECO:0007669"/>
    <property type="project" value="UniProtKB-KW"/>
</dbReference>
<dbReference type="AlphaFoldDB" id="A0A934M0R0"/>
<dbReference type="Gene3D" id="3.40.50.150">
    <property type="entry name" value="Vaccinia Virus protein VP39"/>
    <property type="match status" value="1"/>
</dbReference>
<dbReference type="Gene3D" id="3.40.50.720">
    <property type="entry name" value="NAD(P)-binding Rossmann-like Domain"/>
    <property type="match status" value="1"/>
</dbReference>
<reference evidence="3" key="1">
    <citation type="submission" date="2020-12" db="EMBL/GenBank/DDBJ databases">
        <title>Pontibaca salina gen. nov., sp. nov., isolated from marine sediment.</title>
        <authorList>
            <person name="Bo J."/>
            <person name="Wang S."/>
            <person name="Song X."/>
            <person name="Du Z."/>
        </authorList>
    </citation>
    <scope>NUCLEOTIDE SEQUENCE</scope>
    <source>
        <strain evidence="3">S1109L</strain>
    </source>
</reference>
<comment type="caution">
    <text evidence="3">The sequence shown here is derived from an EMBL/GenBank/DDBJ whole genome shotgun (WGS) entry which is preliminary data.</text>
</comment>
<sequence>MISACPICQSSNPKPVFRLGHMPVLCNQLWPDVETARAAPSGDVDLVGCTTCAFIWNRQFDPERMVYESGYENALHHSPKFRAFASDLTHHLIERHDLAGKHVVEIGCGDGHILDLMVKHGAATATGYDPSMAGRESQFTAREGVRIIPEYFASRKLDGGFDAIICRHVLEHLDEPQTLLTQIRHAIGDRDVVVYFEVPNAGWMLDGVSMWDVIYEHVGYWSAPALTTAFVRAGFEPVNVSTGYSEQFLMIEARPAKIRQRDFVATGTDKIKTLSNQFAASAQEEMIAWRARLGSQAGKTVIWGAGSKGITFANAMGTVHSTLDALIDLNPRKKGLFVPGVGLEVRPPQDLRLLAPDHILIANALYRDEIADQVRAMGLSPSFATLTG</sequence>
<dbReference type="SUPFAM" id="SSF53335">
    <property type="entry name" value="S-adenosyl-L-methionine-dependent methyltransferases"/>
    <property type="match status" value="1"/>
</dbReference>
<gene>
    <name evidence="3" type="ORF">JAO82_10265</name>
</gene>
<dbReference type="PANTHER" id="PTHR43861">
    <property type="entry name" value="TRANS-ACONITATE 2-METHYLTRANSFERASE-RELATED"/>
    <property type="match status" value="1"/>
</dbReference>
<keyword evidence="1" id="KW-0808">Transferase</keyword>
<dbReference type="Proteomes" id="UP000613255">
    <property type="component" value="Unassembled WGS sequence"/>
</dbReference>
<keyword evidence="3" id="KW-0489">Methyltransferase</keyword>